<dbReference type="AlphaFoldDB" id="A0A5S9PAQ1"/>
<dbReference type="SUPFAM" id="SSF47413">
    <property type="entry name" value="lambda repressor-like DNA-binding domains"/>
    <property type="match status" value="1"/>
</dbReference>
<evidence type="ECO:0000313" key="1">
    <source>
        <dbReference type="EMBL" id="CAA0101675.1"/>
    </source>
</evidence>
<name>A0A5S9PAQ1_9GAMM</name>
<dbReference type="Proteomes" id="UP000434580">
    <property type="component" value="Unassembled WGS sequence"/>
</dbReference>
<accession>A0A5S9PAQ1</accession>
<evidence type="ECO:0000313" key="2">
    <source>
        <dbReference type="Proteomes" id="UP000434580"/>
    </source>
</evidence>
<protein>
    <submittedName>
        <fullName evidence="1">Uncharacterized protein</fullName>
    </submittedName>
</protein>
<dbReference type="OrthoDB" id="6302218at2"/>
<dbReference type="Gene3D" id="1.10.260.40">
    <property type="entry name" value="lambda repressor-like DNA-binding domains"/>
    <property type="match status" value="1"/>
</dbReference>
<dbReference type="InterPro" id="IPR010982">
    <property type="entry name" value="Lambda_DNA-bd_dom_sf"/>
</dbReference>
<dbReference type="GO" id="GO:0003677">
    <property type="term" value="F:DNA binding"/>
    <property type="evidence" value="ECO:0007669"/>
    <property type="project" value="InterPro"/>
</dbReference>
<gene>
    <name evidence="1" type="ORF">DPBNPPHM_03933</name>
</gene>
<dbReference type="EMBL" id="CACSII010000009">
    <property type="protein sequence ID" value="CAA0101675.1"/>
    <property type="molecule type" value="Genomic_DNA"/>
</dbReference>
<reference evidence="1 2" key="1">
    <citation type="submission" date="2019-11" db="EMBL/GenBank/DDBJ databases">
        <authorList>
            <person name="Holert J."/>
        </authorList>
    </citation>
    <scope>NUCLEOTIDE SEQUENCE [LARGE SCALE GENOMIC DNA]</scope>
    <source>
        <strain evidence="1">BC5_2</strain>
    </source>
</reference>
<proteinExistence type="predicted"/>
<organism evidence="1 2">
    <name type="scientific">BD1-7 clade bacterium</name>
    <dbReference type="NCBI Taxonomy" id="2029982"/>
    <lineage>
        <taxon>Bacteria</taxon>
        <taxon>Pseudomonadati</taxon>
        <taxon>Pseudomonadota</taxon>
        <taxon>Gammaproteobacteria</taxon>
        <taxon>Cellvibrionales</taxon>
        <taxon>Spongiibacteraceae</taxon>
        <taxon>BD1-7 clade</taxon>
    </lineage>
</organism>
<sequence>MDIVERLKLLLKAKKVSRPKLGKMTHVSAERWASVVNRKVNVRIDEILEVCELWPMYRHWLIFGEELPESGQISPITEAIALQYLSDAEAQLDEDDFYRKTMLKHVPSLGWLNDNFVTRIDELDQFYKSEKFKELYSIENESRAKRLDRIRKNVLKMDPNSELSAADVIALEWLEFLTKSGVDRGYIF</sequence>